<reference evidence="6" key="1">
    <citation type="journal article" date="2016" name="Front. Microbiol.">
        <title>Molecular Keys to the Janthinobacterium and Duganella spp. Interaction with the Plant Pathogen Fusarium graminearum.</title>
        <authorList>
            <person name="Haack F.S."/>
            <person name="Poehlein A."/>
            <person name="Kroger C."/>
            <person name="Voigt C.A."/>
            <person name="Piepenbring M."/>
            <person name="Bode H.B."/>
            <person name="Daniel R."/>
            <person name="Schafer W."/>
            <person name="Streit W.R."/>
        </authorList>
    </citation>
    <scope>NUCLEOTIDE SEQUENCE [LARGE SCALE GENOMIC DNA]</scope>
    <source>
        <strain evidence="6">T54</strain>
    </source>
</reference>
<dbReference type="PROSITE" id="PS00356">
    <property type="entry name" value="HTH_LACI_1"/>
    <property type="match status" value="1"/>
</dbReference>
<proteinExistence type="predicted"/>
<dbReference type="PATRIC" id="fig|762836.4.peg.4981"/>
<name>A0A1E7W8I7_9BURK</name>
<dbReference type="RefSeq" id="WP_070251719.1">
    <property type="nucleotide sequence ID" value="NZ_LROM01000147.1"/>
</dbReference>
<evidence type="ECO:0000256" key="3">
    <source>
        <dbReference type="ARBA" id="ARBA00023163"/>
    </source>
</evidence>
<dbReference type="Gene3D" id="3.40.50.2300">
    <property type="match status" value="2"/>
</dbReference>
<dbReference type="SMART" id="SM00354">
    <property type="entry name" value="HTH_LACI"/>
    <property type="match status" value="1"/>
</dbReference>
<dbReference type="AlphaFoldDB" id="A0A1E7W8I7"/>
<dbReference type="CDD" id="cd01392">
    <property type="entry name" value="HTH_LacI"/>
    <property type="match status" value="1"/>
</dbReference>
<evidence type="ECO:0000259" key="4">
    <source>
        <dbReference type="PROSITE" id="PS50932"/>
    </source>
</evidence>
<sequence>MTIKNDQSELRTLRAGGTEISVSGATLADVAKVAGVSPITVSRALNQPHLVRPNTLARVQQAVQQTGYVKNMMAGALASNRSKLVSLVIPSIATPIFAEMVEAVTDTLTQAGYQLLLGLSRYEPWREEVLVETILSRRPDGIIVTGTLHTDNTRRRLELSGVPVVEAWDMAASPIDMVVGFSHEEVGQATARHLLERGYRRIAILAVNDPRGARRNQGLQAELARHGVAVAAVQLMPLPTTLQLGREGLVQLLAQAPDLDAVVCSSDTLAHGVLTEAVSRGLDVPGQLAVIGFGDLNFAAHTYPPLSTIHVDGRNIGTVAAQLLLDRLDGGNQERPRVIDTGFELIHRAST</sequence>
<dbReference type="GO" id="GO:0003700">
    <property type="term" value="F:DNA-binding transcription factor activity"/>
    <property type="evidence" value="ECO:0007669"/>
    <property type="project" value="TreeGrafter"/>
</dbReference>
<protein>
    <submittedName>
        <fullName evidence="5">HTH-type transcriptional regulator GntR</fullName>
    </submittedName>
</protein>
<dbReference type="SUPFAM" id="SSF53822">
    <property type="entry name" value="Periplasmic binding protein-like I"/>
    <property type="match status" value="1"/>
</dbReference>
<dbReference type="Gene3D" id="1.10.260.40">
    <property type="entry name" value="lambda repressor-like DNA-binding domains"/>
    <property type="match status" value="1"/>
</dbReference>
<gene>
    <name evidence="5" type="primary">gntR_3</name>
    <name evidence="5" type="ORF">DUPY_48410</name>
</gene>
<dbReference type="EMBL" id="LROM01000147">
    <property type="protein sequence ID" value="OEZ92582.1"/>
    <property type="molecule type" value="Genomic_DNA"/>
</dbReference>
<dbReference type="CDD" id="cd01575">
    <property type="entry name" value="PBP1_GntR"/>
    <property type="match status" value="1"/>
</dbReference>
<dbReference type="InterPro" id="IPR000843">
    <property type="entry name" value="HTH_LacI"/>
</dbReference>
<dbReference type="Proteomes" id="UP000175989">
    <property type="component" value="Unassembled WGS sequence"/>
</dbReference>
<accession>A0A1E7W8I7</accession>
<dbReference type="InterPro" id="IPR010982">
    <property type="entry name" value="Lambda_DNA-bd_dom_sf"/>
</dbReference>
<dbReference type="Pfam" id="PF00356">
    <property type="entry name" value="LacI"/>
    <property type="match status" value="1"/>
</dbReference>
<feature type="domain" description="HTH lacI-type" evidence="4">
    <location>
        <begin position="25"/>
        <end position="79"/>
    </location>
</feature>
<evidence type="ECO:0000313" key="6">
    <source>
        <dbReference type="Proteomes" id="UP000175989"/>
    </source>
</evidence>
<dbReference type="PANTHER" id="PTHR30146:SF33">
    <property type="entry name" value="TRANSCRIPTIONAL REGULATOR"/>
    <property type="match status" value="1"/>
</dbReference>
<dbReference type="InterPro" id="IPR028082">
    <property type="entry name" value="Peripla_BP_I"/>
</dbReference>
<dbReference type="InterPro" id="IPR046335">
    <property type="entry name" value="LacI/GalR-like_sensor"/>
</dbReference>
<evidence type="ECO:0000256" key="1">
    <source>
        <dbReference type="ARBA" id="ARBA00023015"/>
    </source>
</evidence>
<dbReference type="Pfam" id="PF13377">
    <property type="entry name" value="Peripla_BP_3"/>
    <property type="match status" value="1"/>
</dbReference>
<keyword evidence="1" id="KW-0805">Transcription regulation</keyword>
<dbReference type="PANTHER" id="PTHR30146">
    <property type="entry name" value="LACI-RELATED TRANSCRIPTIONAL REPRESSOR"/>
    <property type="match status" value="1"/>
</dbReference>
<evidence type="ECO:0000256" key="2">
    <source>
        <dbReference type="ARBA" id="ARBA00023125"/>
    </source>
</evidence>
<comment type="caution">
    <text evidence="5">The sequence shown here is derived from an EMBL/GenBank/DDBJ whole genome shotgun (WGS) entry which is preliminary data.</text>
</comment>
<dbReference type="GO" id="GO:0000976">
    <property type="term" value="F:transcription cis-regulatory region binding"/>
    <property type="evidence" value="ECO:0007669"/>
    <property type="project" value="TreeGrafter"/>
</dbReference>
<keyword evidence="2" id="KW-0238">DNA-binding</keyword>
<organism evidence="5 6">
    <name type="scientific">Duganella phyllosphaerae</name>
    <dbReference type="NCBI Taxonomy" id="762836"/>
    <lineage>
        <taxon>Bacteria</taxon>
        <taxon>Pseudomonadati</taxon>
        <taxon>Pseudomonadota</taxon>
        <taxon>Betaproteobacteria</taxon>
        <taxon>Burkholderiales</taxon>
        <taxon>Oxalobacteraceae</taxon>
        <taxon>Telluria group</taxon>
        <taxon>Duganella</taxon>
    </lineage>
</organism>
<dbReference type="SUPFAM" id="SSF47413">
    <property type="entry name" value="lambda repressor-like DNA-binding domains"/>
    <property type="match status" value="1"/>
</dbReference>
<keyword evidence="6" id="KW-1185">Reference proteome</keyword>
<evidence type="ECO:0000313" key="5">
    <source>
        <dbReference type="EMBL" id="OEZ92582.1"/>
    </source>
</evidence>
<dbReference type="PROSITE" id="PS50932">
    <property type="entry name" value="HTH_LACI_2"/>
    <property type="match status" value="1"/>
</dbReference>
<keyword evidence="3" id="KW-0804">Transcription</keyword>
<dbReference type="OrthoDB" id="8770688at2"/>